<dbReference type="EC" id="2.7.3.9" evidence="5"/>
<dbReference type="GO" id="GO:0005737">
    <property type="term" value="C:cytoplasm"/>
    <property type="evidence" value="ECO:0007669"/>
    <property type="project" value="UniProtKB-SubCell"/>
</dbReference>
<comment type="cofactor">
    <cofactor evidence="2">
        <name>Mg(2+)</name>
        <dbReference type="ChEBI" id="CHEBI:18420"/>
    </cofactor>
</comment>
<dbReference type="EMBL" id="CP017315">
    <property type="protein sequence ID" value="AQS41756.1"/>
    <property type="molecule type" value="Genomic_DNA"/>
</dbReference>
<name>A0A1U9JV81_9HYPH</name>
<organism evidence="16 17">
    <name type="scientific">Candidatus Tokpelaia hoelldobleri</name>
    <dbReference type="NCBI Taxonomy" id="1902579"/>
    <lineage>
        <taxon>Bacteria</taxon>
        <taxon>Pseudomonadati</taxon>
        <taxon>Pseudomonadota</taxon>
        <taxon>Alphaproteobacteria</taxon>
        <taxon>Hyphomicrobiales</taxon>
        <taxon>Candidatus Tokpelaia</taxon>
    </lineage>
</organism>
<dbReference type="FunFam" id="2.70.70.10:FF:000001">
    <property type="entry name" value="PTS system glucose-specific IIA component"/>
    <property type="match status" value="1"/>
</dbReference>
<feature type="domain" description="PTS EIIA type-1" evidence="14">
    <location>
        <begin position="27"/>
        <end position="131"/>
    </location>
</feature>
<dbReference type="InterPro" id="IPR008279">
    <property type="entry name" value="PEP-util_enz_mobile_dom"/>
</dbReference>
<keyword evidence="12" id="KW-0418">Kinase</keyword>
<dbReference type="InterPro" id="IPR008731">
    <property type="entry name" value="PTS_EIN"/>
</dbReference>
<dbReference type="PRINTS" id="PR01736">
    <property type="entry name" value="PHPHTRNFRASE"/>
</dbReference>
<evidence type="ECO:0000256" key="1">
    <source>
        <dbReference type="ARBA" id="ARBA00000683"/>
    </source>
</evidence>
<dbReference type="PROSITE" id="PS00369">
    <property type="entry name" value="PTS_HPR_HIS"/>
    <property type="match status" value="1"/>
</dbReference>
<evidence type="ECO:0000259" key="14">
    <source>
        <dbReference type="PROSITE" id="PS51093"/>
    </source>
</evidence>
<dbReference type="Gene3D" id="3.20.20.60">
    <property type="entry name" value="Phosphoenolpyruvate-binding domains"/>
    <property type="match status" value="1"/>
</dbReference>
<dbReference type="InterPro" id="IPR000121">
    <property type="entry name" value="PEP_util_C"/>
</dbReference>
<dbReference type="KEGG" id="thd:BHV28_10660"/>
<dbReference type="InterPro" id="IPR036637">
    <property type="entry name" value="Phosphohistidine_dom_sf"/>
</dbReference>
<dbReference type="InterPro" id="IPR000032">
    <property type="entry name" value="HPr-like"/>
</dbReference>
<keyword evidence="11" id="KW-0479">Metal-binding</keyword>
<dbReference type="Pfam" id="PF00391">
    <property type="entry name" value="PEP-utilizers"/>
    <property type="match status" value="1"/>
</dbReference>
<evidence type="ECO:0000256" key="8">
    <source>
        <dbReference type="ARBA" id="ARBA00022597"/>
    </source>
</evidence>
<keyword evidence="13" id="KW-0460">Magnesium</keyword>
<dbReference type="Pfam" id="PF02896">
    <property type="entry name" value="PEP-utilizers_C"/>
    <property type="match status" value="1"/>
</dbReference>
<comment type="subcellular location">
    <subcellularLocation>
        <location evidence="3">Cytoplasm</location>
    </subcellularLocation>
</comment>
<dbReference type="Gene3D" id="2.70.70.10">
    <property type="entry name" value="Glucose Permease (Domain IIA)"/>
    <property type="match status" value="1"/>
</dbReference>
<feature type="domain" description="HPr" evidence="15">
    <location>
        <begin position="174"/>
        <end position="261"/>
    </location>
</feature>
<reference evidence="16 17" key="1">
    <citation type="journal article" date="2010" name="Science">
        <title>Genomic comparison of the ants Camponotus floridanus and Harpegnathos saltator.</title>
        <authorList>
            <person name="Bonasio R."/>
            <person name="Zhang G."/>
            <person name="Ye C."/>
            <person name="Mutti N.S."/>
            <person name="Fang X."/>
            <person name="Qin N."/>
            <person name="Donahue G."/>
            <person name="Yang P."/>
            <person name="Li Q."/>
            <person name="Li C."/>
            <person name="Zhang P."/>
            <person name="Huang Z."/>
            <person name="Berger S.L."/>
            <person name="Reinberg D."/>
            <person name="Wang J."/>
            <person name="Liebig J."/>
        </authorList>
    </citation>
    <scope>NUCLEOTIDE SEQUENCE [LARGE SCALE GENOMIC DNA]</scope>
    <source>
        <strain evidence="16 17">Hsal</strain>
    </source>
</reference>
<dbReference type="Gene3D" id="1.10.274.10">
    <property type="entry name" value="PtsI, HPr-binding domain"/>
    <property type="match status" value="1"/>
</dbReference>
<dbReference type="Gene3D" id="3.30.1340.10">
    <property type="entry name" value="HPr-like"/>
    <property type="match status" value="1"/>
</dbReference>
<sequence>MGSQISANYPLNAPVDGLVVSIQNVPDPVFASQTLGSGIAIEPLGDTLCAPADGKVIQCAATRHAVTLELAQGVELLLHLGLDTVNLNGEGLTLLVREGDTVTAGTPLIRFDIDTVASKATSLITPIVSIGENPLQLVARTRGRVAMGEPFAELAPVTEKAAAGAVPANSATTTVEKTVRLALENGLHARPASKLKAIGDKYHVQILLRHKDREAPASRITALLNLGLMHEDTVTLVVSGAQAELAASEAGIFLETPEGIEPVATVQKPEKQQDLAKGILHGVVASQGYAVGVLQHFTAALPDIAEQGKGAETEKEQFLQAMRTLQTRLENAAQASRHGSQAEILAAHHALLDDDELIVNTLVRIQAGKSAAFAWKTTLDGRIATLARSANPLIRERTADLRDLQLQLVNLLLGDKAKTPEINPALKDAIVVADDLTPSQMIALATVKPAGICLAAGGVTSHVAILCRSAGIPCLMGLGAHIIDSTLFDGRTVILDADTGMLELKADEKRIMQAQKHIGEQHKKLEKAQAEAHKPAKTKDGAHILVAANIASGIEAENGFAQGADAVGLFRSEFLFLDRNDAPSAREQQAQYQAAIDAMQGKPVVIRTLDIGADKQLSWLKISDCPNPALGIRGVRLVTTNPELMETQLTALLQVKAQTLKGGKSALQIMLPMVSDPDDFAAVRGMMDRLARKLKLDKDKDFVMPQLGAMIEVPSAALMTETLAKTADFFSIGTNDLTQYTLAMDREESKLGARLDVLHPAVLRLIAFCCEGAARHKRPVAVCGAAAGDEIAGLALAALGVDELSMEPQRIAATKERLRKTDLRALRKQVDKALLLDNGAQVRAALGAWLKTHRIWE</sequence>
<dbReference type="InterPro" id="IPR036618">
    <property type="entry name" value="PtsI_HPr-bd_sf"/>
</dbReference>
<dbReference type="PANTHER" id="PTHR46244">
    <property type="entry name" value="PHOSPHOENOLPYRUVATE-PROTEIN PHOSPHOTRANSFERASE"/>
    <property type="match status" value="1"/>
</dbReference>
<evidence type="ECO:0000256" key="2">
    <source>
        <dbReference type="ARBA" id="ARBA00001946"/>
    </source>
</evidence>
<dbReference type="PANTHER" id="PTHR46244:SF6">
    <property type="entry name" value="PHOSPHOENOLPYRUVATE-PROTEIN PHOSPHOTRANSFERASE"/>
    <property type="match status" value="1"/>
</dbReference>
<evidence type="ECO:0000256" key="9">
    <source>
        <dbReference type="ARBA" id="ARBA00022679"/>
    </source>
</evidence>
<evidence type="ECO:0000256" key="10">
    <source>
        <dbReference type="ARBA" id="ARBA00022683"/>
    </source>
</evidence>
<keyword evidence="10" id="KW-0598">Phosphotransferase system</keyword>
<comment type="similarity">
    <text evidence="4">Belongs to the PEP-utilizing enzyme family.</text>
</comment>
<dbReference type="Proteomes" id="UP000188912">
    <property type="component" value="Chromosome"/>
</dbReference>
<dbReference type="NCBIfam" id="TIGR00830">
    <property type="entry name" value="PTBA"/>
    <property type="match status" value="1"/>
</dbReference>
<keyword evidence="17" id="KW-1185">Reference proteome</keyword>
<dbReference type="InterPro" id="IPR040442">
    <property type="entry name" value="Pyrv_kinase-like_dom_sf"/>
</dbReference>
<dbReference type="InterPro" id="IPR001127">
    <property type="entry name" value="PTS_EIIA_1_perm"/>
</dbReference>
<keyword evidence="6" id="KW-0813">Transport</keyword>
<dbReference type="InterPro" id="IPR023151">
    <property type="entry name" value="PEP_util_CS"/>
</dbReference>
<dbReference type="GO" id="GO:0009401">
    <property type="term" value="P:phosphoenolpyruvate-dependent sugar phosphotransferase system"/>
    <property type="evidence" value="ECO:0007669"/>
    <property type="project" value="UniProtKB-KW"/>
</dbReference>
<gene>
    <name evidence="16" type="ORF">BHV28_10660</name>
</gene>
<dbReference type="SUPFAM" id="SSF52009">
    <property type="entry name" value="Phosphohistidine domain"/>
    <property type="match status" value="1"/>
</dbReference>
<dbReference type="SUPFAM" id="SSF47831">
    <property type="entry name" value="Enzyme I of the PEP:sugar phosphotransferase system HPr-binding (sub)domain"/>
    <property type="match status" value="1"/>
</dbReference>
<dbReference type="SUPFAM" id="SSF51261">
    <property type="entry name" value="Duplicated hybrid motif"/>
    <property type="match status" value="1"/>
</dbReference>
<evidence type="ECO:0000256" key="13">
    <source>
        <dbReference type="ARBA" id="ARBA00022842"/>
    </source>
</evidence>
<evidence type="ECO:0000259" key="15">
    <source>
        <dbReference type="PROSITE" id="PS51350"/>
    </source>
</evidence>
<dbReference type="CDD" id="cd00367">
    <property type="entry name" value="PTS-HPr_like"/>
    <property type="match status" value="1"/>
</dbReference>
<evidence type="ECO:0000256" key="3">
    <source>
        <dbReference type="ARBA" id="ARBA00004496"/>
    </source>
</evidence>
<dbReference type="InterPro" id="IPR050499">
    <property type="entry name" value="PEP-utilizing_PTS_enzyme"/>
</dbReference>
<dbReference type="InterPro" id="IPR006318">
    <property type="entry name" value="PTS_EI-like"/>
</dbReference>
<dbReference type="Pfam" id="PF05524">
    <property type="entry name" value="PEP-utilisers_N"/>
    <property type="match status" value="1"/>
</dbReference>
<dbReference type="InterPro" id="IPR001020">
    <property type="entry name" value="PTS_HPr_His_P_site"/>
</dbReference>
<evidence type="ECO:0000256" key="5">
    <source>
        <dbReference type="ARBA" id="ARBA00012232"/>
    </source>
</evidence>
<keyword evidence="8" id="KW-0762">Sugar transport</keyword>
<dbReference type="PROSITE" id="PS51093">
    <property type="entry name" value="PTS_EIIA_TYPE_1"/>
    <property type="match status" value="1"/>
</dbReference>
<keyword evidence="7" id="KW-0963">Cytoplasm</keyword>
<dbReference type="AlphaFoldDB" id="A0A1U9JV81"/>
<dbReference type="Gene3D" id="3.50.30.10">
    <property type="entry name" value="Phosphohistidine domain"/>
    <property type="match status" value="1"/>
</dbReference>
<dbReference type="PROSITE" id="PS51350">
    <property type="entry name" value="PTS_HPR_DOM"/>
    <property type="match status" value="1"/>
</dbReference>
<dbReference type="GO" id="GO:0046872">
    <property type="term" value="F:metal ion binding"/>
    <property type="evidence" value="ECO:0007669"/>
    <property type="project" value="UniProtKB-KW"/>
</dbReference>
<dbReference type="InterPro" id="IPR035895">
    <property type="entry name" value="HPr-like_sf"/>
</dbReference>
<comment type="catalytic activity">
    <reaction evidence="1">
        <text>L-histidyl-[protein] + phosphoenolpyruvate = N(pros)-phospho-L-histidyl-[protein] + pyruvate</text>
        <dbReference type="Rhea" id="RHEA:23880"/>
        <dbReference type="Rhea" id="RHEA-COMP:9745"/>
        <dbReference type="Rhea" id="RHEA-COMP:9746"/>
        <dbReference type="ChEBI" id="CHEBI:15361"/>
        <dbReference type="ChEBI" id="CHEBI:29979"/>
        <dbReference type="ChEBI" id="CHEBI:58702"/>
        <dbReference type="ChEBI" id="CHEBI:64837"/>
        <dbReference type="EC" id="2.7.3.9"/>
    </reaction>
</comment>
<dbReference type="InterPro" id="IPR011055">
    <property type="entry name" value="Dup_hybrid_motif"/>
</dbReference>
<dbReference type="GO" id="GO:0008965">
    <property type="term" value="F:phosphoenolpyruvate-protein phosphotransferase activity"/>
    <property type="evidence" value="ECO:0007669"/>
    <property type="project" value="UniProtKB-EC"/>
</dbReference>
<dbReference type="Pfam" id="PF00381">
    <property type="entry name" value="PTS-HPr"/>
    <property type="match status" value="1"/>
</dbReference>
<dbReference type="NCBIfam" id="TIGR01417">
    <property type="entry name" value="PTS_I_fam"/>
    <property type="match status" value="1"/>
</dbReference>
<dbReference type="Pfam" id="PF00358">
    <property type="entry name" value="PTS_EIIA_1"/>
    <property type="match status" value="1"/>
</dbReference>
<evidence type="ECO:0000256" key="7">
    <source>
        <dbReference type="ARBA" id="ARBA00022490"/>
    </source>
</evidence>
<evidence type="ECO:0000256" key="12">
    <source>
        <dbReference type="ARBA" id="ARBA00022777"/>
    </source>
</evidence>
<dbReference type="STRING" id="1902579.BHV28_10660"/>
<dbReference type="InterPro" id="IPR015813">
    <property type="entry name" value="Pyrv/PenolPyrv_kinase-like_dom"/>
</dbReference>
<evidence type="ECO:0000313" key="17">
    <source>
        <dbReference type="Proteomes" id="UP000188912"/>
    </source>
</evidence>
<keyword evidence="9" id="KW-0808">Transferase</keyword>
<dbReference type="GO" id="GO:0016301">
    <property type="term" value="F:kinase activity"/>
    <property type="evidence" value="ECO:0007669"/>
    <property type="project" value="UniProtKB-KW"/>
</dbReference>
<proteinExistence type="inferred from homology"/>
<dbReference type="SUPFAM" id="SSF55594">
    <property type="entry name" value="HPr-like"/>
    <property type="match status" value="1"/>
</dbReference>
<evidence type="ECO:0000256" key="4">
    <source>
        <dbReference type="ARBA" id="ARBA00007837"/>
    </source>
</evidence>
<reference evidence="16 17" key="2">
    <citation type="journal article" date="2016" name="Sci. Rep.">
        <title>The genome of Rhizobiales bacteria in predatory ants reveals urease gene functions but no genes for nitrogen fixation.</title>
        <authorList>
            <person name="Neuvonen M.M."/>
            <person name="Tamarit D."/>
            <person name="Naslund K."/>
            <person name="Liebig J."/>
            <person name="Feldhaar H."/>
            <person name="Moran N.A."/>
            <person name="Guy L."/>
            <person name="Andersson S.G."/>
        </authorList>
    </citation>
    <scope>NUCLEOTIDE SEQUENCE [LARGE SCALE GENOMIC DNA]</scope>
    <source>
        <strain evidence="16 17">Hsal</strain>
    </source>
</reference>
<dbReference type="PROSITE" id="PS00371">
    <property type="entry name" value="PTS_EIIA_TYPE_1_HIS"/>
    <property type="match status" value="1"/>
</dbReference>
<dbReference type="PROSITE" id="PS00742">
    <property type="entry name" value="PEP_ENZYMES_2"/>
    <property type="match status" value="1"/>
</dbReference>
<evidence type="ECO:0000256" key="11">
    <source>
        <dbReference type="ARBA" id="ARBA00022723"/>
    </source>
</evidence>
<accession>A0A1U9JV81</accession>
<evidence type="ECO:0000256" key="6">
    <source>
        <dbReference type="ARBA" id="ARBA00022448"/>
    </source>
</evidence>
<dbReference type="SUPFAM" id="SSF51621">
    <property type="entry name" value="Phosphoenolpyruvate/pyruvate domain"/>
    <property type="match status" value="1"/>
</dbReference>
<protein>
    <recommendedName>
        <fullName evidence="5">phosphoenolpyruvate--protein phosphotransferase</fullName>
        <ecNumber evidence="5">2.7.3.9</ecNumber>
    </recommendedName>
</protein>
<evidence type="ECO:0000313" key="16">
    <source>
        <dbReference type="EMBL" id="AQS41756.1"/>
    </source>
</evidence>